<dbReference type="SUPFAM" id="SSF53383">
    <property type="entry name" value="PLP-dependent transferases"/>
    <property type="match status" value="1"/>
</dbReference>
<dbReference type="CDD" id="cd00609">
    <property type="entry name" value="AAT_like"/>
    <property type="match status" value="1"/>
</dbReference>
<keyword evidence="16" id="KW-1185">Reference proteome</keyword>
<dbReference type="FunFam" id="3.90.1150.10:FF:000040">
    <property type="entry name" value="Tyrosine aminotransferase"/>
    <property type="match status" value="1"/>
</dbReference>
<evidence type="ECO:0000256" key="13">
    <source>
        <dbReference type="PIRSR" id="PIRSR000517-1"/>
    </source>
</evidence>
<gene>
    <name evidence="15" type="ORF">BEMITA_LOCUS7719</name>
</gene>
<evidence type="ECO:0000256" key="1">
    <source>
        <dbReference type="ARBA" id="ARBA00001933"/>
    </source>
</evidence>
<comment type="catalytic activity">
    <reaction evidence="11 12">
        <text>L-tyrosine + 2-oxoglutarate = 3-(4-hydroxyphenyl)pyruvate + L-glutamate</text>
        <dbReference type="Rhea" id="RHEA:15093"/>
        <dbReference type="ChEBI" id="CHEBI:16810"/>
        <dbReference type="ChEBI" id="CHEBI:29985"/>
        <dbReference type="ChEBI" id="CHEBI:36242"/>
        <dbReference type="ChEBI" id="CHEBI:58315"/>
        <dbReference type="EC" id="2.6.1.5"/>
    </reaction>
</comment>
<reference evidence="15" key="1">
    <citation type="submission" date="2021-12" db="EMBL/GenBank/DDBJ databases">
        <authorList>
            <person name="King R."/>
        </authorList>
    </citation>
    <scope>NUCLEOTIDE SEQUENCE</scope>
</reference>
<proteinExistence type="inferred from homology"/>
<dbReference type="GO" id="GO:0030170">
    <property type="term" value="F:pyridoxal phosphate binding"/>
    <property type="evidence" value="ECO:0007669"/>
    <property type="project" value="InterPro"/>
</dbReference>
<dbReference type="InterPro" id="IPR004839">
    <property type="entry name" value="Aminotransferase_I/II_large"/>
</dbReference>
<dbReference type="Gene3D" id="3.90.1150.10">
    <property type="entry name" value="Aspartate Aminotransferase, domain 1"/>
    <property type="match status" value="1"/>
</dbReference>
<dbReference type="InterPro" id="IPR015422">
    <property type="entry name" value="PyrdxlP-dep_Trfase_small"/>
</dbReference>
<dbReference type="GO" id="GO:0004838">
    <property type="term" value="F:L-tyrosine-2-oxoglutarate transaminase activity"/>
    <property type="evidence" value="ECO:0007669"/>
    <property type="project" value="UniProtKB-UniRule"/>
</dbReference>
<dbReference type="NCBIfam" id="TIGR01264">
    <property type="entry name" value="tyr_amTase_E"/>
    <property type="match status" value="1"/>
</dbReference>
<dbReference type="KEGG" id="btab:109038594"/>
<dbReference type="PANTHER" id="PTHR45744">
    <property type="entry name" value="TYROSINE AMINOTRANSFERASE"/>
    <property type="match status" value="1"/>
</dbReference>
<protein>
    <recommendedName>
        <fullName evidence="6 12">Tyrosine aminotransferase</fullName>
        <shortName evidence="12">TAT</shortName>
        <ecNumber evidence="5 12">2.6.1.5</ecNumber>
    </recommendedName>
</protein>
<sequence length="430" mass="47956">MPDKWSVKPSLIARSTFNPIRDIVDNLKIEPNPSKEFIPLSLGDPTVFGNLGPAQEAVDAVIKSAASYGHNGYTASTGNMKAREAVAQYSSTDEYTVKPEDVIICSGCSGALDLCITALANPGDTILVPRPGFSIYRTQAEGLGIKIRSYNLLPSKGWEIDLINLENQLEKYKCAAIVINNPSNPCGSNYSILHLRDIVNTISRYHVPIIADEIYEHLVFPGEKFHPLASVSADVPILSCSGLTKRFLCPGWRLGWIVIHDRHDIFGKEMRTGLQNLSTRIIGANTIVQGALPDILAKVPEEFFDNVIDTLQKHAKVAYDLLSQTKGIKPVMPQGAMYMMVGVDIDHFPDFSSDLEFVEKMVGEESVFCLPGKCFDYPSYFRIVLTVPEHLLKEACQRIRSFCNKYYDEDKKMNEINMNTYNNINTQTYT</sequence>
<dbReference type="PIRSF" id="PIRSF000517">
    <property type="entry name" value="Tyr_transaminase"/>
    <property type="match status" value="1"/>
</dbReference>
<feature type="modified residue" description="N6-(pyridoxal phosphate)lysine" evidence="13">
    <location>
        <position position="245"/>
    </location>
</feature>
<dbReference type="GO" id="GO:0006559">
    <property type="term" value="P:L-phenylalanine catabolic process"/>
    <property type="evidence" value="ECO:0007669"/>
    <property type="project" value="UniProtKB-UniRule"/>
</dbReference>
<accession>A0A9P0F279</accession>
<comment type="similarity">
    <text evidence="3 12">Belongs to the class-I pyridoxal-phosphate-dependent aminotransferase family.</text>
</comment>
<dbReference type="PANTHER" id="PTHR45744:SF2">
    <property type="entry name" value="TYROSINE AMINOTRANSFERASE"/>
    <property type="match status" value="1"/>
</dbReference>
<feature type="domain" description="Aminotransferase class I/classII large" evidence="14">
    <location>
        <begin position="36"/>
        <end position="399"/>
    </location>
</feature>
<dbReference type="InterPro" id="IPR005958">
    <property type="entry name" value="TyrNic_aminoTrfase"/>
</dbReference>
<evidence type="ECO:0000256" key="6">
    <source>
        <dbReference type="ARBA" id="ARBA00015959"/>
    </source>
</evidence>
<evidence type="ECO:0000256" key="10">
    <source>
        <dbReference type="ARBA" id="ARBA00022898"/>
    </source>
</evidence>
<keyword evidence="7" id="KW-0032">Aminotransferase</keyword>
<dbReference type="GO" id="GO:0006572">
    <property type="term" value="P:L-tyrosine catabolic process"/>
    <property type="evidence" value="ECO:0007669"/>
    <property type="project" value="UniProtKB-KW"/>
</dbReference>
<evidence type="ECO:0000259" key="14">
    <source>
        <dbReference type="Pfam" id="PF00155"/>
    </source>
</evidence>
<dbReference type="EC" id="2.6.1.5" evidence="5 12"/>
<keyword evidence="8" id="KW-0808">Transferase</keyword>
<dbReference type="Gene3D" id="3.40.640.10">
    <property type="entry name" value="Type I PLP-dependent aspartate aminotransferase-like (Major domain)"/>
    <property type="match status" value="1"/>
</dbReference>
<evidence type="ECO:0000256" key="5">
    <source>
        <dbReference type="ARBA" id="ARBA00012749"/>
    </source>
</evidence>
<dbReference type="Pfam" id="PF00155">
    <property type="entry name" value="Aminotran_1_2"/>
    <property type="match status" value="1"/>
</dbReference>
<name>A0A9P0F279_BEMTA</name>
<keyword evidence="10 12" id="KW-0663">Pyridoxal phosphate</keyword>
<evidence type="ECO:0000256" key="3">
    <source>
        <dbReference type="ARBA" id="ARBA00007441"/>
    </source>
</evidence>
<organism evidence="15 16">
    <name type="scientific">Bemisia tabaci</name>
    <name type="common">Sweetpotato whitefly</name>
    <name type="synonym">Aleurodes tabaci</name>
    <dbReference type="NCBI Taxonomy" id="7038"/>
    <lineage>
        <taxon>Eukaryota</taxon>
        <taxon>Metazoa</taxon>
        <taxon>Ecdysozoa</taxon>
        <taxon>Arthropoda</taxon>
        <taxon>Hexapoda</taxon>
        <taxon>Insecta</taxon>
        <taxon>Pterygota</taxon>
        <taxon>Neoptera</taxon>
        <taxon>Paraneoptera</taxon>
        <taxon>Hemiptera</taxon>
        <taxon>Sternorrhyncha</taxon>
        <taxon>Aleyrodoidea</taxon>
        <taxon>Aleyrodidae</taxon>
        <taxon>Aleyrodinae</taxon>
        <taxon>Bemisia</taxon>
    </lineage>
</organism>
<dbReference type="AlphaFoldDB" id="A0A9P0F279"/>
<evidence type="ECO:0000256" key="8">
    <source>
        <dbReference type="ARBA" id="ARBA00022679"/>
    </source>
</evidence>
<keyword evidence="9" id="KW-0828">Tyrosine catabolism</keyword>
<evidence type="ECO:0000256" key="9">
    <source>
        <dbReference type="ARBA" id="ARBA00022878"/>
    </source>
</evidence>
<dbReference type="NCBIfam" id="TIGR01265">
    <property type="entry name" value="tyr_nico_aTase"/>
    <property type="match status" value="1"/>
</dbReference>
<dbReference type="InterPro" id="IPR005957">
    <property type="entry name" value="Tyrosine_aminoTrfase"/>
</dbReference>
<dbReference type="EMBL" id="OU963865">
    <property type="protein sequence ID" value="CAH0388834.1"/>
    <property type="molecule type" value="Genomic_DNA"/>
</dbReference>
<evidence type="ECO:0000256" key="2">
    <source>
        <dbReference type="ARBA" id="ARBA00005203"/>
    </source>
</evidence>
<evidence type="ECO:0000256" key="4">
    <source>
        <dbReference type="ARBA" id="ARBA00011738"/>
    </source>
</evidence>
<evidence type="ECO:0000256" key="11">
    <source>
        <dbReference type="ARBA" id="ARBA00047798"/>
    </source>
</evidence>
<evidence type="ECO:0000313" key="16">
    <source>
        <dbReference type="Proteomes" id="UP001152759"/>
    </source>
</evidence>
<evidence type="ECO:0000313" key="15">
    <source>
        <dbReference type="EMBL" id="CAH0388834.1"/>
    </source>
</evidence>
<comment type="subunit">
    <text evidence="4 12">Homodimer.</text>
</comment>
<comment type="pathway">
    <text evidence="2 12">Amino-acid degradation; L-phenylalanine degradation; acetoacetate and fumarate from L-phenylalanine: step 2/6.</text>
</comment>
<dbReference type="InterPro" id="IPR015421">
    <property type="entry name" value="PyrdxlP-dep_Trfase_major"/>
</dbReference>
<evidence type="ECO:0000256" key="12">
    <source>
        <dbReference type="PIRNR" id="PIRNR000517"/>
    </source>
</evidence>
<evidence type="ECO:0000256" key="7">
    <source>
        <dbReference type="ARBA" id="ARBA00022576"/>
    </source>
</evidence>
<dbReference type="InterPro" id="IPR015424">
    <property type="entry name" value="PyrdxlP-dep_Trfase"/>
</dbReference>
<dbReference type="Proteomes" id="UP001152759">
    <property type="component" value="Chromosome 4"/>
</dbReference>
<comment type="function">
    <text evidence="12">Transaminase involved in tyrosine breakdown. Converts tyrosine to p-hydroxyphenylpyruvate.</text>
</comment>
<comment type="cofactor">
    <cofactor evidence="1 12 13">
        <name>pyridoxal 5'-phosphate</name>
        <dbReference type="ChEBI" id="CHEBI:597326"/>
    </cofactor>
</comment>